<feature type="transmembrane region" description="Helical" evidence="2">
    <location>
        <begin position="469"/>
        <end position="489"/>
    </location>
</feature>
<feature type="region of interest" description="Disordered" evidence="1">
    <location>
        <begin position="1"/>
        <end position="22"/>
    </location>
</feature>
<feature type="compositionally biased region" description="Polar residues" evidence="1">
    <location>
        <begin position="340"/>
        <end position="349"/>
    </location>
</feature>
<name>A0A1E4T9A0_9ASCO</name>
<evidence type="ECO:0000313" key="3">
    <source>
        <dbReference type="EMBL" id="ODV88355.1"/>
    </source>
</evidence>
<dbReference type="Proteomes" id="UP000095023">
    <property type="component" value="Unassembled WGS sequence"/>
</dbReference>
<feature type="region of interest" description="Disordered" evidence="1">
    <location>
        <begin position="246"/>
        <end position="282"/>
    </location>
</feature>
<organism evidence="3 4">
    <name type="scientific">Tortispora caseinolytica NRRL Y-17796</name>
    <dbReference type="NCBI Taxonomy" id="767744"/>
    <lineage>
        <taxon>Eukaryota</taxon>
        <taxon>Fungi</taxon>
        <taxon>Dikarya</taxon>
        <taxon>Ascomycota</taxon>
        <taxon>Saccharomycotina</taxon>
        <taxon>Trigonopsidomycetes</taxon>
        <taxon>Trigonopsidales</taxon>
        <taxon>Trigonopsidaceae</taxon>
        <taxon>Tortispora</taxon>
    </lineage>
</organism>
<dbReference type="EMBL" id="KV453844">
    <property type="protein sequence ID" value="ODV88355.1"/>
    <property type="molecule type" value="Genomic_DNA"/>
</dbReference>
<keyword evidence="4" id="KW-1185">Reference proteome</keyword>
<keyword evidence="2" id="KW-1133">Transmembrane helix</keyword>
<protein>
    <submittedName>
        <fullName evidence="3">Uncharacterized protein</fullName>
    </submittedName>
</protein>
<sequence length="529" mass="57341">MADNDTLLAQNFDLDDSPNSLGKLRMQEPDISTSSEGGSVRMIESNRLRLMSNKRSISSMRGKENIPLSPASSFGAYQGLRRKAGIANLAIRQRAGSYTASTVLDPETGSGTTTLGDTNATALKTLDDEGSLDIPTVSDHSISSGDQSYGTVIYHPEATTVGGEPYEDSRASIESPLWDPEIDQMVSFFSNKSRPVAKPIVHPHLGIQYSNPAYHIRHQQNDPTAQPLAVPEYPTLDPAKDIFKSNNSSRIFDKSPGNTAAASGPASAIPPTPPRDDDLLPHAYSAPTETVQKNINTPQPDILTPESFYPSPHPATNDARSHMTSLAEEATLPVIKQESLSSPVLQDTGRSPVPDLPLPPLPGAQAAEPSKTLHQKSKPVTPRGLGISQVPVGTDISYAENMIADKRKKNEILVVHRPQDRDKLEKYLKLYAGEDIEETNETQYAWRSLATNTEKPQLMHKPRICPRQVSGVFLAFFVICPPLWILLGWGQLDKIVGNVDTQHKRIAKALAGLSSALVAAAMISGFVIG</sequence>
<gene>
    <name evidence="3" type="ORF">CANCADRAFT_144984</name>
</gene>
<reference evidence="4" key="1">
    <citation type="submission" date="2016-02" db="EMBL/GenBank/DDBJ databases">
        <title>Comparative genomics of biotechnologically important yeasts.</title>
        <authorList>
            <consortium name="DOE Joint Genome Institute"/>
            <person name="Riley R."/>
            <person name="Haridas S."/>
            <person name="Wolfe K.H."/>
            <person name="Lopes M.R."/>
            <person name="Hittinger C.T."/>
            <person name="Goker M."/>
            <person name="Salamov A."/>
            <person name="Wisecaver J."/>
            <person name="Long T.M."/>
            <person name="Aerts A.L."/>
            <person name="Barry K."/>
            <person name="Choi C."/>
            <person name="Clum A."/>
            <person name="Coughlan A.Y."/>
            <person name="Deshpande S."/>
            <person name="Douglass A.P."/>
            <person name="Hanson S.J."/>
            <person name="Klenk H.-P."/>
            <person name="Labutti K."/>
            <person name="Lapidus A."/>
            <person name="Lindquist E."/>
            <person name="Lipzen A."/>
            <person name="Meier-Kolthoff J.P."/>
            <person name="Ohm R.A."/>
            <person name="Otillar R.P."/>
            <person name="Pangilinan J."/>
            <person name="Peng Y."/>
            <person name="Rokas A."/>
            <person name="Rosa C.A."/>
            <person name="Scheuner C."/>
            <person name="Sibirny A.A."/>
            <person name="Slot J.C."/>
            <person name="Stielow J.B."/>
            <person name="Sun H."/>
            <person name="Kurtzman C.P."/>
            <person name="Blackwell M."/>
            <person name="Jeffries T.W."/>
            <person name="Grigoriev I.V."/>
        </authorList>
    </citation>
    <scope>NUCLEOTIDE SEQUENCE [LARGE SCALE GENOMIC DNA]</scope>
    <source>
        <strain evidence="4">NRRL Y-17796</strain>
    </source>
</reference>
<evidence type="ECO:0000256" key="1">
    <source>
        <dbReference type="SAM" id="MobiDB-lite"/>
    </source>
</evidence>
<evidence type="ECO:0000313" key="4">
    <source>
        <dbReference type="Proteomes" id="UP000095023"/>
    </source>
</evidence>
<accession>A0A1E4T9A0</accession>
<keyword evidence="2" id="KW-0812">Transmembrane</keyword>
<dbReference type="OrthoDB" id="4097146at2759"/>
<feature type="compositionally biased region" description="Low complexity" evidence="1">
    <location>
        <begin position="255"/>
        <end position="267"/>
    </location>
</feature>
<feature type="transmembrane region" description="Helical" evidence="2">
    <location>
        <begin position="509"/>
        <end position="528"/>
    </location>
</feature>
<dbReference type="AlphaFoldDB" id="A0A1E4T9A0"/>
<keyword evidence="2" id="KW-0472">Membrane</keyword>
<feature type="region of interest" description="Disordered" evidence="1">
    <location>
        <begin position="340"/>
        <end position="386"/>
    </location>
</feature>
<evidence type="ECO:0000256" key="2">
    <source>
        <dbReference type="SAM" id="Phobius"/>
    </source>
</evidence>
<proteinExistence type="predicted"/>